<evidence type="ECO:0008006" key="3">
    <source>
        <dbReference type="Google" id="ProtNLM"/>
    </source>
</evidence>
<reference evidence="1 2" key="1">
    <citation type="submission" date="2024-07" db="EMBL/GenBank/DDBJ databases">
        <title>Luteimonas salilacus sp. nov., isolated from the shore soil of Salt Lake in Tibet of China.</title>
        <authorList>
            <person name="Zhang X."/>
            <person name="Li A."/>
        </authorList>
    </citation>
    <scope>NUCLEOTIDE SEQUENCE [LARGE SCALE GENOMIC DNA]</scope>
    <source>
        <strain evidence="1 2">B3-2-R+30</strain>
    </source>
</reference>
<gene>
    <name evidence="1" type="ORF">AB6713_07525</name>
</gene>
<evidence type="ECO:0000313" key="2">
    <source>
        <dbReference type="Proteomes" id="UP001566331"/>
    </source>
</evidence>
<sequence length="176" mass="19784">MEALRTIAEIFVGTWLLTGSLHERAEVTEFHDVGRREAEIGAWLAGDSYRRLHELAPAHGLTLVVAADGRFAETVTGRPDTYWYDADGVEEMHHPTPFDGRTVERASRIYLQPDEREIRVERAAQYPGVALRVDDGDTMITDRIERIGAALVRTVSVVTDEAYLSRLTLTYRKGGE</sequence>
<protein>
    <recommendedName>
        <fullName evidence="3">Lipocalin-like domain-containing protein</fullName>
    </recommendedName>
</protein>
<comment type="caution">
    <text evidence="1">The sequence shown here is derived from an EMBL/GenBank/DDBJ whole genome shotgun (WGS) entry which is preliminary data.</text>
</comment>
<evidence type="ECO:0000313" key="1">
    <source>
        <dbReference type="EMBL" id="MEZ0474466.1"/>
    </source>
</evidence>
<dbReference type="RefSeq" id="WP_370563632.1">
    <property type="nucleotide sequence ID" value="NZ_JBFWIB010000004.1"/>
</dbReference>
<accession>A0ABV4HP11</accession>
<dbReference type="Proteomes" id="UP001566331">
    <property type="component" value="Unassembled WGS sequence"/>
</dbReference>
<proteinExistence type="predicted"/>
<keyword evidence="2" id="KW-1185">Reference proteome</keyword>
<name>A0ABV4HP11_9GAMM</name>
<organism evidence="1 2">
    <name type="scientific">Luteimonas salinilitoris</name>
    <dbReference type="NCBI Taxonomy" id="3237697"/>
    <lineage>
        <taxon>Bacteria</taxon>
        <taxon>Pseudomonadati</taxon>
        <taxon>Pseudomonadota</taxon>
        <taxon>Gammaproteobacteria</taxon>
        <taxon>Lysobacterales</taxon>
        <taxon>Lysobacteraceae</taxon>
        <taxon>Luteimonas</taxon>
    </lineage>
</organism>
<dbReference type="EMBL" id="JBFWIC010000007">
    <property type="protein sequence ID" value="MEZ0474466.1"/>
    <property type="molecule type" value="Genomic_DNA"/>
</dbReference>